<reference evidence="2 3" key="1">
    <citation type="submission" date="2020-02" db="EMBL/GenBank/DDBJ databases">
        <title>Whole genome sequence of Haloferax alexandrinus pws1.</title>
        <authorList>
            <person name="Verma D.K."/>
            <person name="Gopal K."/>
            <person name="Prasad E.S."/>
        </authorList>
    </citation>
    <scope>NUCLEOTIDE SEQUENCE [LARGE SCALE GENOMIC DNA]</scope>
    <source>
        <strain evidence="3">wsp1</strain>
    </source>
</reference>
<sequence length="55" mass="6119">MFWTDDTRCECFGSVPVLFAVVRSQPRHTADRDLVVAEAVAALASMLYLFIGERG</sequence>
<keyword evidence="1" id="KW-0472">Membrane</keyword>
<keyword evidence="1" id="KW-1133">Transmembrane helix</keyword>
<gene>
    <name evidence="2" type="ORF">G3A49_14185</name>
</gene>
<evidence type="ECO:0000256" key="1">
    <source>
        <dbReference type="SAM" id="Phobius"/>
    </source>
</evidence>
<feature type="transmembrane region" description="Helical" evidence="1">
    <location>
        <begin position="34"/>
        <end position="51"/>
    </location>
</feature>
<proteinExistence type="predicted"/>
<dbReference type="EMBL" id="CP048738">
    <property type="protein sequence ID" value="QIB79196.1"/>
    <property type="molecule type" value="Genomic_DNA"/>
</dbReference>
<keyword evidence="1" id="KW-0812">Transmembrane</keyword>
<evidence type="ECO:0000313" key="3">
    <source>
        <dbReference type="Proteomes" id="UP000465667"/>
    </source>
</evidence>
<name>A0A6C0UUI4_HALVO</name>
<accession>A0A6C0UUI4</accession>
<dbReference type="GeneID" id="300252577"/>
<dbReference type="Proteomes" id="UP000465667">
    <property type="component" value="Chromosome"/>
</dbReference>
<dbReference type="KEGG" id="hale:G3A49_14185"/>
<organism evidence="2 3">
    <name type="scientific">Haloferax volcanii</name>
    <name type="common">Halobacterium volcanii</name>
    <dbReference type="NCBI Taxonomy" id="2246"/>
    <lineage>
        <taxon>Archaea</taxon>
        <taxon>Methanobacteriati</taxon>
        <taxon>Methanobacteriota</taxon>
        <taxon>Stenosarchaea group</taxon>
        <taxon>Halobacteria</taxon>
        <taxon>Halobacteriales</taxon>
        <taxon>Haloferacaceae</taxon>
        <taxon>Haloferax</taxon>
    </lineage>
</organism>
<dbReference type="RefSeq" id="WP_158543168.1">
    <property type="nucleotide sequence ID" value="NZ_CP048738.1"/>
</dbReference>
<dbReference type="AlphaFoldDB" id="A0A6C0UUI4"/>
<evidence type="ECO:0000313" key="2">
    <source>
        <dbReference type="EMBL" id="QIB79196.1"/>
    </source>
</evidence>
<protein>
    <submittedName>
        <fullName evidence="2">Uncharacterized protein</fullName>
    </submittedName>
</protein>